<evidence type="ECO:0000313" key="2">
    <source>
        <dbReference type="Proteomes" id="UP001219309"/>
    </source>
</evidence>
<sequence>MRVRFLSRVKFLGCVTAMSLFLCLTLLALNNISLWKGRDLDKMSCDAIINIYKENRLLSIRLKYSFLGGEGIATLSGILKIDDELFNVSRHVFFKYKRVDNSFYFEDTHVNISLQDNAGSDGLLDMLPDFYTKKGARANFQVYKQTPGGYVFVKEFTPAFYCTEQRY</sequence>
<dbReference type="Proteomes" id="UP001219309">
    <property type="component" value="Chromosome"/>
</dbReference>
<organism evidence="1 2">
    <name type="scientific">Enterobacter quasiroggenkampii</name>
    <dbReference type="NCBI Taxonomy" id="2497436"/>
    <lineage>
        <taxon>Bacteria</taxon>
        <taxon>Pseudomonadati</taxon>
        <taxon>Pseudomonadota</taxon>
        <taxon>Gammaproteobacteria</taxon>
        <taxon>Enterobacterales</taxon>
        <taxon>Enterobacteriaceae</taxon>
        <taxon>Enterobacter</taxon>
    </lineage>
</organism>
<name>A0ABY8DY92_9ENTR</name>
<proteinExistence type="predicted"/>
<protein>
    <recommendedName>
        <fullName evidence="3">FidL-like membrane protein</fullName>
    </recommendedName>
</protein>
<keyword evidence="2" id="KW-1185">Reference proteome</keyword>
<evidence type="ECO:0008006" key="3">
    <source>
        <dbReference type="Google" id="ProtNLM"/>
    </source>
</evidence>
<reference evidence="1 2" key="1">
    <citation type="submission" date="2022-10" db="EMBL/GenBank/DDBJ databases">
        <title>Dissemination of Carbapenem-producing Enterobacteriaceae in the natural water sources, Central Thailand.</title>
        <authorList>
            <person name="Songsaeng W."/>
            <person name="Prapasarakul N."/>
            <person name="Am-In N."/>
            <person name="Wongsurawat T."/>
            <person name="Sirichokchatchawan W."/>
        </authorList>
    </citation>
    <scope>NUCLEOTIDE SEQUENCE [LARGE SCALE GENOMIC DNA]</scope>
    <source>
        <strain evidence="1 2">WS12-3</strain>
    </source>
</reference>
<accession>A0ABY8DY92</accession>
<dbReference type="EMBL" id="CP110533">
    <property type="protein sequence ID" value="WFC81902.1"/>
    <property type="molecule type" value="Genomic_DNA"/>
</dbReference>
<dbReference type="RefSeq" id="WP_277718044.1">
    <property type="nucleotide sequence ID" value="NZ_CP110533.1"/>
</dbReference>
<evidence type="ECO:0000313" key="1">
    <source>
        <dbReference type="EMBL" id="WFC81902.1"/>
    </source>
</evidence>
<gene>
    <name evidence="1" type="ORF">OM418_18085</name>
</gene>